<keyword evidence="2" id="KW-1185">Reference proteome</keyword>
<name>A0ABR2XX10_9PEZI</name>
<evidence type="ECO:0000313" key="2">
    <source>
        <dbReference type="Proteomes" id="UP001465668"/>
    </source>
</evidence>
<reference evidence="1 2" key="1">
    <citation type="submission" date="2024-02" db="EMBL/GenBank/DDBJ databases">
        <title>First draft genome assembly of two strains of Seiridium cardinale.</title>
        <authorList>
            <person name="Emiliani G."/>
            <person name="Scali E."/>
        </authorList>
    </citation>
    <scope>NUCLEOTIDE SEQUENCE [LARGE SCALE GENOMIC DNA]</scope>
    <source>
        <strain evidence="1 2">BM-138-000479</strain>
    </source>
</reference>
<proteinExistence type="predicted"/>
<accession>A0ABR2XX10</accession>
<evidence type="ECO:0000313" key="1">
    <source>
        <dbReference type="EMBL" id="KAK9778348.1"/>
    </source>
</evidence>
<sequence>MTALRSGTDVFRSTTKVIFDGRRSNVGWLTSHDHATLQKAGPPTVLSLLSQHGGCSGSSHACVPQAYPDHWTNGSLGQGFLGRRGEREWRTSPSALDYLVPHGEGFQGPSEFNYRSQEVQTIESGTRIPIPSVQNRYVTA</sequence>
<dbReference type="EMBL" id="JARVKM010000016">
    <property type="protein sequence ID" value="KAK9778348.1"/>
    <property type="molecule type" value="Genomic_DNA"/>
</dbReference>
<protein>
    <submittedName>
        <fullName evidence="1">Uncharacterized protein</fullName>
    </submittedName>
</protein>
<gene>
    <name evidence="1" type="ORF">SCAR479_04750</name>
</gene>
<dbReference type="Proteomes" id="UP001465668">
    <property type="component" value="Unassembled WGS sequence"/>
</dbReference>
<organism evidence="1 2">
    <name type="scientific">Seiridium cardinale</name>
    <dbReference type="NCBI Taxonomy" id="138064"/>
    <lineage>
        <taxon>Eukaryota</taxon>
        <taxon>Fungi</taxon>
        <taxon>Dikarya</taxon>
        <taxon>Ascomycota</taxon>
        <taxon>Pezizomycotina</taxon>
        <taxon>Sordariomycetes</taxon>
        <taxon>Xylariomycetidae</taxon>
        <taxon>Amphisphaeriales</taxon>
        <taxon>Sporocadaceae</taxon>
        <taxon>Seiridium</taxon>
    </lineage>
</organism>
<comment type="caution">
    <text evidence="1">The sequence shown here is derived from an EMBL/GenBank/DDBJ whole genome shotgun (WGS) entry which is preliminary data.</text>
</comment>